<evidence type="ECO:0000313" key="1">
    <source>
        <dbReference type="EMBL" id="WOK92447.1"/>
    </source>
</evidence>
<reference evidence="1 2" key="1">
    <citation type="submission" date="2023-10" db="EMBL/GenBank/DDBJ databases">
        <title>Chromosome-scale genome assembly provides insights into flower coloration mechanisms of Canna indica.</title>
        <authorList>
            <person name="Li C."/>
        </authorList>
    </citation>
    <scope>NUCLEOTIDE SEQUENCE [LARGE SCALE GENOMIC DNA]</scope>
    <source>
        <tissue evidence="1">Flower</tissue>
    </source>
</reference>
<organism evidence="1 2">
    <name type="scientific">Canna indica</name>
    <name type="common">Indian-shot</name>
    <dbReference type="NCBI Taxonomy" id="4628"/>
    <lineage>
        <taxon>Eukaryota</taxon>
        <taxon>Viridiplantae</taxon>
        <taxon>Streptophyta</taxon>
        <taxon>Embryophyta</taxon>
        <taxon>Tracheophyta</taxon>
        <taxon>Spermatophyta</taxon>
        <taxon>Magnoliopsida</taxon>
        <taxon>Liliopsida</taxon>
        <taxon>Zingiberales</taxon>
        <taxon>Cannaceae</taxon>
        <taxon>Canna</taxon>
    </lineage>
</organism>
<name>A0AAQ3JNU2_9LILI</name>
<keyword evidence="2" id="KW-1185">Reference proteome</keyword>
<sequence>MSVSAIRVTAHEVTMLSIKRADMRDIGALGVSMVAMRIDRGEGAGLGQDSSGDGMRNAYLVPQHQEWYIDQSIVSENRSLSVASTIYTTASTCSNAAFSHQQCQVLSTSLIDHCNNYSSYQILVSEERLISKQSRPMT</sequence>
<accession>A0AAQ3JNU2</accession>
<proteinExistence type="predicted"/>
<dbReference type="AlphaFoldDB" id="A0AAQ3JNU2"/>
<protein>
    <submittedName>
        <fullName evidence="1">Uncharacterized protein</fullName>
    </submittedName>
</protein>
<dbReference type="EMBL" id="CP136890">
    <property type="protein sequence ID" value="WOK92447.1"/>
    <property type="molecule type" value="Genomic_DNA"/>
</dbReference>
<dbReference type="Proteomes" id="UP001327560">
    <property type="component" value="Chromosome 1"/>
</dbReference>
<evidence type="ECO:0000313" key="2">
    <source>
        <dbReference type="Proteomes" id="UP001327560"/>
    </source>
</evidence>
<gene>
    <name evidence="1" type="ORF">Cni_G01138</name>
</gene>